<feature type="compositionally biased region" description="Polar residues" evidence="5">
    <location>
        <begin position="203"/>
        <end position="220"/>
    </location>
</feature>
<evidence type="ECO:0000256" key="5">
    <source>
        <dbReference type="SAM" id="MobiDB-lite"/>
    </source>
</evidence>
<keyword evidence="1" id="KW-0479">Metal-binding</keyword>
<dbReference type="GO" id="GO:0005634">
    <property type="term" value="C:nucleus"/>
    <property type="evidence" value="ECO:0007669"/>
    <property type="project" value="TreeGrafter"/>
</dbReference>
<keyword evidence="2 4" id="KW-0863">Zinc-finger</keyword>
<evidence type="ECO:0000256" key="2">
    <source>
        <dbReference type="ARBA" id="ARBA00022771"/>
    </source>
</evidence>
<dbReference type="Gene3D" id="3.30.40.10">
    <property type="entry name" value="Zinc/RING finger domain, C3HC4 (zinc finger)"/>
    <property type="match status" value="1"/>
</dbReference>
<dbReference type="GO" id="GO:0006511">
    <property type="term" value="P:ubiquitin-dependent protein catabolic process"/>
    <property type="evidence" value="ECO:0007669"/>
    <property type="project" value="TreeGrafter"/>
</dbReference>
<gene>
    <name evidence="7" type="ORF">BOVATA_022540</name>
</gene>
<keyword evidence="3" id="KW-0862">Zinc</keyword>
<dbReference type="GO" id="GO:0061630">
    <property type="term" value="F:ubiquitin protein ligase activity"/>
    <property type="evidence" value="ECO:0007669"/>
    <property type="project" value="TreeGrafter"/>
</dbReference>
<dbReference type="VEuPathDB" id="PiroplasmaDB:BOVATA_022540"/>
<dbReference type="AlphaFoldDB" id="A0A2H6KCN9"/>
<dbReference type="GeneID" id="39874531"/>
<dbReference type="PANTHER" id="PTHR45931">
    <property type="entry name" value="SI:CH211-59O9.10"/>
    <property type="match status" value="1"/>
</dbReference>
<name>A0A2H6KCN9_9APIC</name>
<dbReference type="PANTHER" id="PTHR45931:SF3">
    <property type="entry name" value="RING ZINC FINGER-CONTAINING PROTEIN"/>
    <property type="match status" value="1"/>
</dbReference>
<evidence type="ECO:0000256" key="3">
    <source>
        <dbReference type="ARBA" id="ARBA00022833"/>
    </source>
</evidence>
<sequence>MSRANSIDEYVGVPVERHSTMTLSPRDDMDLFDHVPHDWDDGQCPCLNRARRHAYCESCHLNSLIGPGHDCHSAPVTRYGSAPAQQALVHRRSMPPDSNWNMIPPMRHQTSLTDPRGFGNVHHTRAQTTGFGGPMPHLTRTQRSYINANPPSTREALTLRFMKANMARFPSNDTGSHYSRSDSIPFGGPQLTRNRSAPVTGVLSRTTSIQPPLSTPSSSITRHRTSMHPTSRRQISEPVNLQGMGPEPTLASMQRDIEALNRVLHDFQQNFTITPAVTHETRDGRPLVRRQSERVTEVHALYDGVENALNQMQYDPHAVPVARTPRGIMDDEQINLMNPDQMLQDVQEYEDSVPTPVGLADEIISQFPVAKFDAVAAERWDEDTRRCAICLEAYEQDQRIRRLPCTHGYHKVCVDEWLGRSTICPICKFDYRIMMT</sequence>
<feature type="region of interest" description="Disordered" evidence="5">
    <location>
        <begin position="203"/>
        <end position="233"/>
    </location>
</feature>
<keyword evidence="8" id="KW-1185">Reference proteome</keyword>
<accession>A0A2H6KCN9</accession>
<dbReference type="SMART" id="SM00184">
    <property type="entry name" value="RING"/>
    <property type="match status" value="1"/>
</dbReference>
<evidence type="ECO:0000313" key="7">
    <source>
        <dbReference type="EMBL" id="GBE60761.1"/>
    </source>
</evidence>
<evidence type="ECO:0000313" key="8">
    <source>
        <dbReference type="Proteomes" id="UP000236319"/>
    </source>
</evidence>
<evidence type="ECO:0000256" key="4">
    <source>
        <dbReference type="PROSITE-ProRule" id="PRU00175"/>
    </source>
</evidence>
<reference evidence="7 8" key="1">
    <citation type="journal article" date="2017" name="BMC Genomics">
        <title>Whole-genome assembly of Babesia ovata and comparative genomics between closely related pathogens.</title>
        <authorList>
            <person name="Yamagishi J."/>
            <person name="Asada M."/>
            <person name="Hakimi H."/>
            <person name="Tanaka T.Q."/>
            <person name="Sugimoto C."/>
            <person name="Kawazu S."/>
        </authorList>
    </citation>
    <scope>NUCLEOTIDE SEQUENCE [LARGE SCALE GENOMIC DNA]</scope>
    <source>
        <strain evidence="7 8">Miyake</strain>
    </source>
</reference>
<proteinExistence type="predicted"/>
<dbReference type="SUPFAM" id="SSF57850">
    <property type="entry name" value="RING/U-box"/>
    <property type="match status" value="1"/>
</dbReference>
<dbReference type="InterPro" id="IPR001841">
    <property type="entry name" value="Znf_RING"/>
</dbReference>
<protein>
    <submittedName>
        <fullName evidence="7">Zinc C3HC4 type RING finger domain-containing protein</fullName>
    </submittedName>
</protein>
<dbReference type="PROSITE" id="PS50089">
    <property type="entry name" value="ZF_RING_2"/>
    <property type="match status" value="1"/>
</dbReference>
<dbReference type="RefSeq" id="XP_028867004.1">
    <property type="nucleotide sequence ID" value="XM_029011171.1"/>
</dbReference>
<organism evidence="7 8">
    <name type="scientific">Babesia ovata</name>
    <dbReference type="NCBI Taxonomy" id="189622"/>
    <lineage>
        <taxon>Eukaryota</taxon>
        <taxon>Sar</taxon>
        <taxon>Alveolata</taxon>
        <taxon>Apicomplexa</taxon>
        <taxon>Aconoidasida</taxon>
        <taxon>Piroplasmida</taxon>
        <taxon>Babesiidae</taxon>
        <taxon>Babesia</taxon>
    </lineage>
</organism>
<dbReference type="InterPro" id="IPR013083">
    <property type="entry name" value="Znf_RING/FYVE/PHD"/>
</dbReference>
<dbReference type="EMBL" id="BDSA01000002">
    <property type="protein sequence ID" value="GBE60761.1"/>
    <property type="molecule type" value="Genomic_DNA"/>
</dbReference>
<dbReference type="OrthoDB" id="1302410at2759"/>
<dbReference type="Pfam" id="PF13639">
    <property type="entry name" value="zf-RING_2"/>
    <property type="match status" value="1"/>
</dbReference>
<dbReference type="Proteomes" id="UP000236319">
    <property type="component" value="Unassembled WGS sequence"/>
</dbReference>
<feature type="domain" description="RING-type" evidence="6">
    <location>
        <begin position="387"/>
        <end position="428"/>
    </location>
</feature>
<evidence type="ECO:0000256" key="1">
    <source>
        <dbReference type="ARBA" id="ARBA00022723"/>
    </source>
</evidence>
<dbReference type="GO" id="GO:0008270">
    <property type="term" value="F:zinc ion binding"/>
    <property type="evidence" value="ECO:0007669"/>
    <property type="project" value="UniProtKB-KW"/>
</dbReference>
<evidence type="ECO:0000259" key="6">
    <source>
        <dbReference type="PROSITE" id="PS50089"/>
    </source>
</evidence>
<comment type="caution">
    <text evidence="7">The sequence shown here is derived from an EMBL/GenBank/DDBJ whole genome shotgun (WGS) entry which is preliminary data.</text>
</comment>
<dbReference type="InterPro" id="IPR051834">
    <property type="entry name" value="RING_finger_E3_ligase"/>
</dbReference>